<dbReference type="AlphaFoldDB" id="A3DM12"/>
<dbReference type="KEGG" id="smr:Smar_0565"/>
<dbReference type="EMBL" id="CP000575">
    <property type="protein sequence ID" value="ABN69672.1"/>
    <property type="molecule type" value="Genomic_DNA"/>
</dbReference>
<dbReference type="HOGENOM" id="CLU_2079522_0_0_2"/>
<evidence type="ECO:0000313" key="1">
    <source>
        <dbReference type="EMBL" id="ABN69672.1"/>
    </source>
</evidence>
<protein>
    <submittedName>
        <fullName evidence="1">Uncharacterized protein</fullName>
    </submittedName>
</protein>
<dbReference type="Proteomes" id="UP000000254">
    <property type="component" value="Chromosome"/>
</dbReference>
<accession>A3DM12</accession>
<proteinExistence type="predicted"/>
<sequence>MQYRYPVEGFVTTLKELKVVFRGCFESFYEGLYICGVCLLVWGVVVKGSPGKCGLVEFTFLVEDYPDISHLLSIVEKKLGYIPLDLMFSMIFSGDRLFKKKLKNYGINVGSVKKILG</sequence>
<keyword evidence="2" id="KW-1185">Reference proteome</keyword>
<organism evidence="1 2">
    <name type="scientific">Staphylothermus marinus (strain ATCC 43588 / DSM 3639 / JCM 9404 / F1)</name>
    <dbReference type="NCBI Taxonomy" id="399550"/>
    <lineage>
        <taxon>Archaea</taxon>
        <taxon>Thermoproteota</taxon>
        <taxon>Thermoprotei</taxon>
        <taxon>Desulfurococcales</taxon>
        <taxon>Desulfurococcaceae</taxon>
        <taxon>Staphylothermus</taxon>
    </lineage>
</organism>
<gene>
    <name evidence="1" type="ordered locus">Smar_0565</name>
</gene>
<reference evidence="2" key="1">
    <citation type="journal article" date="2009" name="BMC Genomics">
        <title>The complete genome sequence of Staphylothermus marinus reveals differences in sulfur metabolism among heterotrophic Crenarchaeota.</title>
        <authorList>
            <person name="Anderson I.J."/>
            <person name="Dharmarajan L."/>
            <person name="Rodriguez J."/>
            <person name="Hooper S."/>
            <person name="Porat I."/>
            <person name="Ulrich L.E."/>
            <person name="Elkins J.G."/>
            <person name="Mavromatis K."/>
            <person name="Sun H."/>
            <person name="Land M."/>
            <person name="Lapidus A."/>
            <person name="Lucas S."/>
            <person name="Barry K."/>
            <person name="Huber H."/>
            <person name="Zhulin I.B."/>
            <person name="Whitman W.B."/>
            <person name="Mukhopadhyay B."/>
            <person name="Woese C."/>
            <person name="Bristow J."/>
            <person name="Kyrpides N."/>
        </authorList>
    </citation>
    <scope>NUCLEOTIDE SEQUENCE [LARGE SCALE GENOMIC DNA]</scope>
    <source>
        <strain evidence="2">ATCC 43588 / DSM 3639 / JCM 9404 / F1</strain>
    </source>
</reference>
<reference evidence="1 2" key="2">
    <citation type="journal article" date="2009" name="Stand. Genomic Sci.">
        <title>Complete genome sequence of Staphylothermus marinus Stetter and Fiala 1986 type strain F1.</title>
        <authorList>
            <person name="Anderson I.J."/>
            <person name="Sun H."/>
            <person name="Lapidus A."/>
            <person name="Copeland A."/>
            <person name="Glavina Del Rio T."/>
            <person name="Tice H."/>
            <person name="Dalin E."/>
            <person name="Lucas S."/>
            <person name="Barry K."/>
            <person name="Land M."/>
            <person name="Richardson P."/>
            <person name="Huber H."/>
            <person name="Kyrpides N.C."/>
        </authorList>
    </citation>
    <scope>NUCLEOTIDE SEQUENCE [LARGE SCALE GENOMIC DNA]</scope>
    <source>
        <strain evidence="2">ATCC 43588 / DSM 3639 / JCM 9404 / F1</strain>
    </source>
</reference>
<name>A3DM12_STAMF</name>
<evidence type="ECO:0000313" key="2">
    <source>
        <dbReference type="Proteomes" id="UP000000254"/>
    </source>
</evidence>